<dbReference type="Proteomes" id="UP000295680">
    <property type="component" value="Unassembled WGS sequence"/>
</dbReference>
<sequence length="158" mass="16948">MPDGSQQPPVNPDAQRAAEQMRHWKEQHRDPNTGGWLGNVVATVDELFAAAEAGQFAVSPDTGEAIIKQLTQVQDQVTEMRADGVMAGYMGAQRLGGGYATNIATFNQQVTEEGPSKALVQFAKELEQLKATISRSIANYGASDSANRRQIDTAGGDQ</sequence>
<reference evidence="2 3" key="1">
    <citation type="submission" date="2019-03" db="EMBL/GenBank/DDBJ databases">
        <title>Genomic Encyclopedia of Type Strains, Phase IV (KMG-IV): sequencing the most valuable type-strain genomes for metagenomic binning, comparative biology and taxonomic classification.</title>
        <authorList>
            <person name="Goeker M."/>
        </authorList>
    </citation>
    <scope>NUCLEOTIDE SEQUENCE [LARGE SCALE GENOMIC DNA]</scope>
    <source>
        <strain evidence="2 3">DSM 45934</strain>
    </source>
</reference>
<feature type="region of interest" description="Disordered" evidence="1">
    <location>
        <begin position="1"/>
        <end position="35"/>
    </location>
</feature>
<dbReference type="EMBL" id="SLWS01000005">
    <property type="protein sequence ID" value="TCO58052.1"/>
    <property type="molecule type" value="Genomic_DNA"/>
</dbReference>
<evidence type="ECO:0000256" key="1">
    <source>
        <dbReference type="SAM" id="MobiDB-lite"/>
    </source>
</evidence>
<evidence type="ECO:0008006" key="4">
    <source>
        <dbReference type="Google" id="ProtNLM"/>
    </source>
</evidence>
<organism evidence="2 3">
    <name type="scientific">Actinocrispum wychmicini</name>
    <dbReference type="NCBI Taxonomy" id="1213861"/>
    <lineage>
        <taxon>Bacteria</taxon>
        <taxon>Bacillati</taxon>
        <taxon>Actinomycetota</taxon>
        <taxon>Actinomycetes</taxon>
        <taxon>Pseudonocardiales</taxon>
        <taxon>Pseudonocardiaceae</taxon>
        <taxon>Actinocrispum</taxon>
    </lineage>
</organism>
<accession>A0A4R2JI42</accession>
<comment type="caution">
    <text evidence="2">The sequence shown here is derived from an EMBL/GenBank/DDBJ whole genome shotgun (WGS) entry which is preliminary data.</text>
</comment>
<dbReference type="AlphaFoldDB" id="A0A4R2JI42"/>
<evidence type="ECO:0000313" key="2">
    <source>
        <dbReference type="EMBL" id="TCO58052.1"/>
    </source>
</evidence>
<dbReference type="RefSeq" id="WP_132118517.1">
    <property type="nucleotide sequence ID" value="NZ_SLWS01000005.1"/>
</dbReference>
<keyword evidence="3" id="KW-1185">Reference proteome</keyword>
<protein>
    <recommendedName>
        <fullName evidence="4">PE family protein</fullName>
    </recommendedName>
</protein>
<proteinExistence type="predicted"/>
<feature type="compositionally biased region" description="Basic and acidic residues" evidence="1">
    <location>
        <begin position="19"/>
        <end position="31"/>
    </location>
</feature>
<dbReference type="OrthoDB" id="3685865at2"/>
<evidence type="ECO:0000313" key="3">
    <source>
        <dbReference type="Proteomes" id="UP000295680"/>
    </source>
</evidence>
<gene>
    <name evidence="2" type="ORF">EV192_105115</name>
</gene>
<name>A0A4R2JI42_9PSEU</name>